<keyword evidence="1" id="KW-0560">Oxidoreductase</keyword>
<dbReference type="OrthoDB" id="9775082at2"/>
<evidence type="ECO:0000313" key="3">
    <source>
        <dbReference type="EMBL" id="ORW13059.1"/>
    </source>
</evidence>
<comment type="caution">
    <text evidence="3">The sequence shown here is derived from an EMBL/GenBank/DDBJ whole genome shotgun (WGS) entry which is preliminary data.</text>
</comment>
<dbReference type="EMBL" id="LQPH01000189">
    <property type="protein sequence ID" value="ORW13059.1"/>
    <property type="molecule type" value="Genomic_DNA"/>
</dbReference>
<feature type="domain" description="Luciferase-like" evidence="2">
    <location>
        <begin position="34"/>
        <end position="346"/>
    </location>
</feature>
<protein>
    <submittedName>
        <fullName evidence="3">Photosystem I reaction center subunit VIII</fullName>
    </submittedName>
</protein>
<dbReference type="STRING" id="244292.ABW17_01735"/>
<organism evidence="3 4">
    <name type="scientific">Mycobacterium nebraskense</name>
    <dbReference type="NCBI Taxonomy" id="244292"/>
    <lineage>
        <taxon>Bacteria</taxon>
        <taxon>Bacillati</taxon>
        <taxon>Actinomycetota</taxon>
        <taxon>Actinomycetes</taxon>
        <taxon>Mycobacteriales</taxon>
        <taxon>Mycobacteriaceae</taxon>
        <taxon>Mycobacterium</taxon>
    </lineage>
</organism>
<dbReference type="AlphaFoldDB" id="A0A0F5NHA2"/>
<dbReference type="PANTHER" id="PTHR43244:SF1">
    <property type="entry name" value="5,10-METHYLENETETRAHYDROMETHANOPTERIN REDUCTASE"/>
    <property type="match status" value="1"/>
</dbReference>
<dbReference type="Proteomes" id="UP000193781">
    <property type="component" value="Unassembled WGS sequence"/>
</dbReference>
<name>A0A0F5NHA2_9MYCO</name>
<dbReference type="RefSeq" id="WP_046182203.1">
    <property type="nucleotide sequence ID" value="NZ_JACKSS010000023.1"/>
</dbReference>
<evidence type="ECO:0000256" key="1">
    <source>
        <dbReference type="ARBA" id="ARBA00023002"/>
    </source>
</evidence>
<dbReference type="InterPro" id="IPR036661">
    <property type="entry name" value="Luciferase-like_sf"/>
</dbReference>
<dbReference type="Gene3D" id="3.20.20.30">
    <property type="entry name" value="Luciferase-like domain"/>
    <property type="match status" value="1"/>
</dbReference>
<dbReference type="SUPFAM" id="SSF51679">
    <property type="entry name" value="Bacterial luciferase-like"/>
    <property type="match status" value="1"/>
</dbReference>
<evidence type="ECO:0000259" key="2">
    <source>
        <dbReference type="Pfam" id="PF00296"/>
    </source>
</evidence>
<dbReference type="PANTHER" id="PTHR43244">
    <property type="match status" value="1"/>
</dbReference>
<reference evidence="3 4" key="1">
    <citation type="submission" date="2016-01" db="EMBL/GenBank/DDBJ databases">
        <title>The new phylogeny of the genus Mycobacterium.</title>
        <authorList>
            <person name="Tarcisio F."/>
            <person name="Conor M."/>
            <person name="Antonella G."/>
            <person name="Elisabetta G."/>
            <person name="Giulia F.S."/>
            <person name="Sara T."/>
            <person name="Anna F."/>
            <person name="Clotilde B."/>
            <person name="Roberto B."/>
            <person name="Veronica D.S."/>
            <person name="Fabio R."/>
            <person name="Monica P."/>
            <person name="Olivier J."/>
            <person name="Enrico T."/>
            <person name="Nicola S."/>
        </authorList>
    </citation>
    <scope>NUCLEOTIDE SEQUENCE [LARGE SCALE GENOMIC DNA]</scope>
    <source>
        <strain evidence="3 4">DSM 44803</strain>
    </source>
</reference>
<gene>
    <name evidence="3" type="ORF">AWC17_21450</name>
</gene>
<dbReference type="GO" id="GO:0016705">
    <property type="term" value="F:oxidoreductase activity, acting on paired donors, with incorporation or reduction of molecular oxygen"/>
    <property type="evidence" value="ECO:0007669"/>
    <property type="project" value="InterPro"/>
</dbReference>
<keyword evidence="4" id="KW-1185">Reference proteome</keyword>
<dbReference type="InterPro" id="IPR050564">
    <property type="entry name" value="F420-G6PD/mer"/>
</dbReference>
<accession>A0A0F5NHA2</accession>
<sequence length="380" mass="41287">MAGFGVGVMHNTINSRFGPKPLIRADYLTGVACGADSFWVADHLNSVLPPSMWTPKHVGAARLIPKMDAHLEPWTMLGYLAGRNRLGRMRLGVAVTDTGRRNPAVTAQAVASLHLLTRGKAVLGIGTGERESNAPYGVDWSKPVARFEEAVATIRALWDSGGELVTRDSPFFPLHKATFALPPYKGKWPPIWVAAHGPRMMRATGRYADGWFPGTTRATEYGEQLDIVRSAASDTGRDPMSITPALIRFIVTGRSRDEIDEVVDSDIAKVFTLNSPAKDWARHGAQHPLGADFTGVQDLIPQTIDEQTALSYAAKAPRSLVRELFAVGMPNEVIEQIAEFRDNGLRHVVVGNAGAIQPSLRKSAAATAPYVKVVRGLRKL</sequence>
<dbReference type="Pfam" id="PF00296">
    <property type="entry name" value="Bac_luciferase"/>
    <property type="match status" value="1"/>
</dbReference>
<dbReference type="InterPro" id="IPR011251">
    <property type="entry name" value="Luciferase-like_dom"/>
</dbReference>
<evidence type="ECO:0000313" key="4">
    <source>
        <dbReference type="Proteomes" id="UP000193781"/>
    </source>
</evidence>
<proteinExistence type="predicted"/>
<dbReference type="CDD" id="cd01097">
    <property type="entry name" value="Tetrahydromethanopterin_reductase"/>
    <property type="match status" value="1"/>
</dbReference>